<dbReference type="InterPro" id="IPR036555">
    <property type="entry name" value="NusA_N_sf"/>
</dbReference>
<evidence type="ECO:0000256" key="4">
    <source>
        <dbReference type="ARBA" id="ARBA00022884"/>
    </source>
</evidence>
<dbReference type="Gene3D" id="2.40.50.140">
    <property type="entry name" value="Nucleic acid-binding proteins"/>
    <property type="match status" value="1"/>
</dbReference>
<dbReference type="Pfam" id="PF26594">
    <property type="entry name" value="KH_NusA_2nd"/>
    <property type="match status" value="1"/>
</dbReference>
<keyword evidence="5 7" id="KW-0805">Transcription regulation</keyword>
<dbReference type="CDD" id="cd22529">
    <property type="entry name" value="KH-II_NusA_rpt2"/>
    <property type="match status" value="1"/>
</dbReference>
<dbReference type="SMART" id="SM00316">
    <property type="entry name" value="S1"/>
    <property type="match status" value="1"/>
</dbReference>
<name>A0ABQ6HL26_9MICO</name>
<dbReference type="Proteomes" id="UP001157109">
    <property type="component" value="Unassembled WGS sequence"/>
</dbReference>
<evidence type="ECO:0000256" key="2">
    <source>
        <dbReference type="ARBA" id="ARBA00022490"/>
    </source>
</evidence>
<accession>A0ABQ6HL26</accession>
<keyword evidence="4 7" id="KW-0694">RNA-binding</keyword>
<dbReference type="InterPro" id="IPR013735">
    <property type="entry name" value="TF_NusA_N"/>
</dbReference>
<dbReference type="PANTHER" id="PTHR22648:SF0">
    <property type="entry name" value="TRANSCRIPTION TERMINATION_ANTITERMINATION PROTEIN NUSA"/>
    <property type="match status" value="1"/>
</dbReference>
<comment type="caution">
    <text evidence="9">The sequence shown here is derived from an EMBL/GenBank/DDBJ whole genome shotgun (WGS) entry which is preliminary data.</text>
</comment>
<dbReference type="SUPFAM" id="SSF54814">
    <property type="entry name" value="Prokaryotic type KH domain (KH-domain type II)"/>
    <property type="match status" value="2"/>
</dbReference>
<dbReference type="InterPro" id="IPR015946">
    <property type="entry name" value="KH_dom-like_a/b"/>
</dbReference>
<gene>
    <name evidence="7 9" type="primary">nusA</name>
    <name evidence="9" type="ORF">GCM10025862_07890</name>
</gene>
<dbReference type="SUPFAM" id="SSF69705">
    <property type="entry name" value="Transcription factor NusA, N-terminal domain"/>
    <property type="match status" value="1"/>
</dbReference>
<keyword evidence="2 7" id="KW-0963">Cytoplasm</keyword>
<dbReference type="InterPro" id="IPR010213">
    <property type="entry name" value="TF_NusA"/>
</dbReference>
<dbReference type="Gene3D" id="3.30.300.20">
    <property type="match status" value="2"/>
</dbReference>
<keyword evidence="1 7" id="KW-0806">Transcription termination</keyword>
<dbReference type="InterPro" id="IPR009019">
    <property type="entry name" value="KH_sf_prok-type"/>
</dbReference>
<dbReference type="Pfam" id="PF13184">
    <property type="entry name" value="KH_NusA_1st"/>
    <property type="match status" value="1"/>
</dbReference>
<evidence type="ECO:0000256" key="6">
    <source>
        <dbReference type="ARBA" id="ARBA00023163"/>
    </source>
</evidence>
<dbReference type="HAMAP" id="MF_00945_B">
    <property type="entry name" value="NusA_B"/>
    <property type="match status" value="1"/>
</dbReference>
<dbReference type="InterPro" id="IPR025249">
    <property type="entry name" value="TF_NusA_KH_1st"/>
</dbReference>
<keyword evidence="10" id="KW-1185">Reference proteome</keyword>
<reference evidence="10" key="1">
    <citation type="journal article" date="2019" name="Int. J. Syst. Evol. Microbiol.">
        <title>The Global Catalogue of Microorganisms (GCM) 10K type strain sequencing project: providing services to taxonomists for standard genome sequencing and annotation.</title>
        <authorList>
            <consortium name="The Broad Institute Genomics Platform"/>
            <consortium name="The Broad Institute Genome Sequencing Center for Infectious Disease"/>
            <person name="Wu L."/>
            <person name="Ma J."/>
        </authorList>
    </citation>
    <scope>NUCLEOTIDE SEQUENCE [LARGE SCALE GENOMIC DNA]</scope>
    <source>
        <strain evidence="10">NBRC 105830</strain>
    </source>
</reference>
<sequence length="333" mass="36053">MDIDMAVLRMLAAEREISLDVLVTTLEDAMLLAYSKTEGASRRARVELDRKSGRVTVWALEDLGPDAEGEPREYDDTPSDFGRIAASTARQVITQRMRDVEDESVLGDFKDKEGEILSGVIQQSPDPRKVLVDLGGVEGELPAAEQVPGERYVHGERIRCYVVSVKRGPRGPQIGLSRTHPNLVRKLFALEVPEIQDGSVEIAALARESGHRTKIAVKPTRAGVNAKGACIGPMGARVRAVMTELRGEKIDIVDYSEDPAEFVAAALSPSRVVSVDVVDRAARSARVVVPDYQLSLAIGKEGQNARLAAKLTGWRIDIHPDDQGSSGPSTGQA</sequence>
<dbReference type="NCBIfam" id="TIGR01953">
    <property type="entry name" value="NusA"/>
    <property type="match status" value="1"/>
</dbReference>
<evidence type="ECO:0000313" key="10">
    <source>
        <dbReference type="Proteomes" id="UP001157109"/>
    </source>
</evidence>
<dbReference type="PROSITE" id="PS50126">
    <property type="entry name" value="S1"/>
    <property type="match status" value="1"/>
</dbReference>
<dbReference type="CDD" id="cd02134">
    <property type="entry name" value="KH-II_NusA_rpt1"/>
    <property type="match status" value="1"/>
</dbReference>
<dbReference type="RefSeq" id="WP_241443218.1">
    <property type="nucleotide sequence ID" value="NZ_BSUJ01000001.1"/>
</dbReference>
<dbReference type="PANTHER" id="PTHR22648">
    <property type="entry name" value="TRANSCRIPTION TERMINATION FACTOR NUSA"/>
    <property type="match status" value="1"/>
</dbReference>
<keyword evidence="6 7" id="KW-0804">Transcription</keyword>
<dbReference type="InterPro" id="IPR058582">
    <property type="entry name" value="KH_NusA_2nd"/>
</dbReference>
<proteinExistence type="inferred from homology"/>
<comment type="function">
    <text evidence="7">Participates in both transcription termination and antitermination.</text>
</comment>
<dbReference type="InterPro" id="IPR012340">
    <property type="entry name" value="NA-bd_OB-fold"/>
</dbReference>
<evidence type="ECO:0000256" key="3">
    <source>
        <dbReference type="ARBA" id="ARBA00022814"/>
    </source>
</evidence>
<organism evidence="9 10">
    <name type="scientific">Arsenicicoccus piscis</name>
    <dbReference type="NCBI Taxonomy" id="673954"/>
    <lineage>
        <taxon>Bacteria</taxon>
        <taxon>Bacillati</taxon>
        <taxon>Actinomycetota</taxon>
        <taxon>Actinomycetes</taxon>
        <taxon>Micrococcales</taxon>
        <taxon>Intrasporangiaceae</taxon>
        <taxon>Arsenicicoccus</taxon>
    </lineage>
</organism>
<comment type="subunit">
    <text evidence="7">Monomer. Binds directly to the core enzyme of the DNA-dependent RNA polymerase and to nascent RNA.</text>
</comment>
<evidence type="ECO:0000256" key="1">
    <source>
        <dbReference type="ARBA" id="ARBA00022472"/>
    </source>
</evidence>
<feature type="domain" description="S1 motif" evidence="8">
    <location>
        <begin position="114"/>
        <end position="179"/>
    </location>
</feature>
<evidence type="ECO:0000256" key="5">
    <source>
        <dbReference type="ARBA" id="ARBA00023015"/>
    </source>
</evidence>
<dbReference type="InterPro" id="IPR003029">
    <property type="entry name" value="S1_domain"/>
</dbReference>
<evidence type="ECO:0000313" key="9">
    <source>
        <dbReference type="EMBL" id="GMA18768.1"/>
    </source>
</evidence>
<keyword evidence="3 7" id="KW-0889">Transcription antitermination</keyword>
<comment type="similarity">
    <text evidence="7">Belongs to the NusA family.</text>
</comment>
<evidence type="ECO:0000259" key="8">
    <source>
        <dbReference type="PROSITE" id="PS50126"/>
    </source>
</evidence>
<evidence type="ECO:0000256" key="7">
    <source>
        <dbReference type="HAMAP-Rule" id="MF_00945"/>
    </source>
</evidence>
<dbReference type="PROSITE" id="PS50084">
    <property type="entry name" value="KH_TYPE_1"/>
    <property type="match status" value="1"/>
</dbReference>
<dbReference type="InterPro" id="IPR030842">
    <property type="entry name" value="TF_NusA_bacterial"/>
</dbReference>
<protein>
    <recommendedName>
        <fullName evidence="7">Transcription termination/antitermination protein NusA</fullName>
    </recommendedName>
</protein>
<dbReference type="EMBL" id="BSUJ01000001">
    <property type="protein sequence ID" value="GMA18768.1"/>
    <property type="molecule type" value="Genomic_DNA"/>
</dbReference>
<dbReference type="SUPFAM" id="SSF50249">
    <property type="entry name" value="Nucleic acid-binding proteins"/>
    <property type="match status" value="1"/>
</dbReference>
<dbReference type="Pfam" id="PF08529">
    <property type="entry name" value="NusA_N"/>
    <property type="match status" value="2"/>
</dbReference>
<dbReference type="Gene3D" id="3.30.1480.10">
    <property type="entry name" value="NusA, N-terminal domain"/>
    <property type="match status" value="1"/>
</dbReference>
<comment type="subcellular location">
    <subcellularLocation>
        <location evidence="7">Cytoplasm</location>
    </subcellularLocation>
</comment>
<dbReference type="CDD" id="cd04455">
    <property type="entry name" value="S1_NusA"/>
    <property type="match status" value="1"/>
</dbReference>